<dbReference type="Proteomes" id="UP000781958">
    <property type="component" value="Unassembled WGS sequence"/>
</dbReference>
<name>A0ABS4SR99_9PROT</name>
<evidence type="ECO:0000313" key="2">
    <source>
        <dbReference type="EMBL" id="MBP2295098.1"/>
    </source>
</evidence>
<evidence type="ECO:0000313" key="3">
    <source>
        <dbReference type="Proteomes" id="UP000781958"/>
    </source>
</evidence>
<organism evidence="2 3">
    <name type="scientific">Azospirillum rugosum</name>
    <dbReference type="NCBI Taxonomy" id="416170"/>
    <lineage>
        <taxon>Bacteria</taxon>
        <taxon>Pseudomonadati</taxon>
        <taxon>Pseudomonadota</taxon>
        <taxon>Alphaproteobacteria</taxon>
        <taxon>Rhodospirillales</taxon>
        <taxon>Azospirillaceae</taxon>
        <taxon>Azospirillum</taxon>
    </lineage>
</organism>
<comment type="caution">
    <text evidence="2">The sequence shown here is derived from an EMBL/GenBank/DDBJ whole genome shotgun (WGS) entry which is preliminary data.</text>
</comment>
<dbReference type="RefSeq" id="WP_209769491.1">
    <property type="nucleotide sequence ID" value="NZ_JAGINP010000020.1"/>
</dbReference>
<protein>
    <submittedName>
        <fullName evidence="2">Uncharacterized protein</fullName>
    </submittedName>
</protein>
<dbReference type="EMBL" id="JAGINP010000020">
    <property type="protein sequence ID" value="MBP2295098.1"/>
    <property type="molecule type" value="Genomic_DNA"/>
</dbReference>
<dbReference type="InterPro" id="IPR036490">
    <property type="entry name" value="ThsB_TIR-like_sf"/>
</dbReference>
<sequence length="144" mass="15451">MTKSVTKVYVFPVPGREADVEELKRLIRAGGCSIVCANESIDAFEQCVGEADVVVILICPESANDKVAEQVAELANKLGKRVVGVWASDVQAGKLPLSLHRHGDATVRLNAVELAVSVCQGGTAWVTPDGNPRPKPKTPRHNKR</sequence>
<reference evidence="2 3" key="1">
    <citation type="submission" date="2021-03" db="EMBL/GenBank/DDBJ databases">
        <title>Genomic Encyclopedia of Type Strains, Phase III (KMG-III): the genomes of soil and plant-associated and newly described type strains.</title>
        <authorList>
            <person name="Whitman W."/>
        </authorList>
    </citation>
    <scope>NUCLEOTIDE SEQUENCE [LARGE SCALE GENOMIC DNA]</scope>
    <source>
        <strain evidence="2 3">IMMIB AFH-6</strain>
    </source>
</reference>
<feature type="region of interest" description="Disordered" evidence="1">
    <location>
        <begin position="125"/>
        <end position="144"/>
    </location>
</feature>
<proteinExistence type="predicted"/>
<feature type="compositionally biased region" description="Basic residues" evidence="1">
    <location>
        <begin position="134"/>
        <end position="144"/>
    </location>
</feature>
<evidence type="ECO:0000256" key="1">
    <source>
        <dbReference type="SAM" id="MobiDB-lite"/>
    </source>
</evidence>
<gene>
    <name evidence="2" type="ORF">J2851_004901</name>
</gene>
<accession>A0ABS4SR99</accession>
<dbReference type="Gene3D" id="3.40.50.9200">
    <property type="entry name" value="Hypothetical protein MTH538"/>
    <property type="match status" value="1"/>
</dbReference>
<keyword evidence="3" id="KW-1185">Reference proteome</keyword>